<evidence type="ECO:0000256" key="1">
    <source>
        <dbReference type="SAM" id="Phobius"/>
    </source>
</evidence>
<dbReference type="HOGENOM" id="CLU_2047310_0_0_10"/>
<organism evidence="2 3">
    <name type="scientific">Ornithobacterium rhinotracheale (strain ATCC 51463 / DSM 15997 / CCUG 23171 / CIP 104009 / LMG 9086)</name>
    <dbReference type="NCBI Taxonomy" id="867902"/>
    <lineage>
        <taxon>Bacteria</taxon>
        <taxon>Pseudomonadati</taxon>
        <taxon>Bacteroidota</taxon>
        <taxon>Flavobacteriia</taxon>
        <taxon>Flavobacteriales</taxon>
        <taxon>Weeksellaceae</taxon>
        <taxon>Ornithobacterium</taxon>
    </lineage>
</organism>
<dbReference type="Proteomes" id="UP000006051">
    <property type="component" value="Chromosome"/>
</dbReference>
<dbReference type="RefSeq" id="WP_014791133.1">
    <property type="nucleotide sequence ID" value="NC_018016.1"/>
</dbReference>
<dbReference type="AlphaFoldDB" id="I4A0T4"/>
<evidence type="ECO:0000313" key="2">
    <source>
        <dbReference type="EMBL" id="AFL97568.1"/>
    </source>
</evidence>
<reference evidence="2 3" key="1">
    <citation type="submission" date="2012-06" db="EMBL/GenBank/DDBJ databases">
        <title>The complete genome of Ornithobacterium rhinotracheale DSM 15997.</title>
        <authorList>
            <consortium name="US DOE Joint Genome Institute (JGI-PGF)"/>
            <person name="Lucas S."/>
            <person name="Copeland A."/>
            <person name="Lapidus A."/>
            <person name="Goodwin L."/>
            <person name="Pitluck S."/>
            <person name="Peters L."/>
            <person name="Mikhailova N."/>
            <person name="Teshima H."/>
            <person name="Kyrpides N."/>
            <person name="Mavromatis K."/>
            <person name="Pagani I."/>
            <person name="Ivanova N."/>
            <person name="Ovchinnikova G."/>
            <person name="Zeytun A."/>
            <person name="Detter J.C."/>
            <person name="Han C."/>
            <person name="Land M."/>
            <person name="Hauser L."/>
            <person name="Markowitz V."/>
            <person name="Cheng J.-F."/>
            <person name="Hugenholtz P."/>
            <person name="Woyke T."/>
            <person name="Wu D."/>
            <person name="Lang E."/>
            <person name="Kopitz M."/>
            <person name="Brambilla E."/>
            <person name="Klenk H.-P."/>
            <person name="Eisen J.A."/>
        </authorList>
    </citation>
    <scope>NUCLEOTIDE SEQUENCE [LARGE SCALE GENOMIC DNA]</scope>
    <source>
        <strain evidence="3">ATCC 51463 / DSM 15997 / CCUG 23171 / LMG 9086</strain>
    </source>
</reference>
<keyword evidence="3" id="KW-1185">Reference proteome</keyword>
<keyword evidence="1" id="KW-0472">Membrane</keyword>
<name>I4A0T4_ORNRL</name>
<dbReference type="EMBL" id="CP003283">
    <property type="protein sequence ID" value="AFL97568.1"/>
    <property type="molecule type" value="Genomic_DNA"/>
</dbReference>
<keyword evidence="1" id="KW-1133">Transmembrane helix</keyword>
<evidence type="ECO:0008006" key="4">
    <source>
        <dbReference type="Google" id="ProtNLM"/>
    </source>
</evidence>
<feature type="transmembrane region" description="Helical" evidence="1">
    <location>
        <begin position="87"/>
        <end position="108"/>
    </location>
</feature>
<keyword evidence="1" id="KW-0812">Transmembrane</keyword>
<evidence type="ECO:0000313" key="3">
    <source>
        <dbReference type="Proteomes" id="UP000006051"/>
    </source>
</evidence>
<gene>
    <name evidence="2" type="ordered locus">Ornrh_1395</name>
</gene>
<dbReference type="GeneID" id="71568810"/>
<dbReference type="GeneID" id="97258049"/>
<protein>
    <recommendedName>
        <fullName evidence="4">Transmembrane protein</fullName>
    </recommendedName>
</protein>
<dbReference type="KEGG" id="orh:Ornrh_1395"/>
<dbReference type="STRING" id="867902.Ornrh_1395"/>
<sequence length="120" mass="13565">MEPIRNLKELQQRKLEIQKKLTSSMDDPWSNVKGFVNFFSQKSKGGGLPFIGKSSKSQNRNELIDEGAKTILTFVASSVVSRFKLGFIPKIIITSGVAFATPYVVDFVQKKIRNRKTKKK</sequence>
<proteinExistence type="predicted"/>
<accession>I4A0T4</accession>